<name>Q2QXD2_ORYSJ</name>
<dbReference type="AlphaFoldDB" id="Q2QXD2"/>
<organism evidence="1">
    <name type="scientific">Oryza sativa subsp. japonica</name>
    <name type="common">Rice</name>
    <dbReference type="NCBI Taxonomy" id="39947"/>
    <lineage>
        <taxon>Eukaryota</taxon>
        <taxon>Viridiplantae</taxon>
        <taxon>Streptophyta</taxon>
        <taxon>Embryophyta</taxon>
        <taxon>Tracheophyta</taxon>
        <taxon>Spermatophyta</taxon>
        <taxon>Magnoliopsida</taxon>
        <taxon>Liliopsida</taxon>
        <taxon>Poales</taxon>
        <taxon>Poaceae</taxon>
        <taxon>BOP clade</taxon>
        <taxon>Oryzoideae</taxon>
        <taxon>Oryzeae</taxon>
        <taxon>Oryzinae</taxon>
        <taxon>Oryza</taxon>
        <taxon>Oryza sativa</taxon>
    </lineage>
</organism>
<gene>
    <name evidence="1" type="ordered locus">LOC_Os12g06430</name>
</gene>
<reference evidence="1" key="2">
    <citation type="submission" date="2005-04" db="EMBL/GenBank/DDBJ databases">
        <authorList>
            <person name="Buell C.R."/>
            <person name="Wing R.A."/>
            <person name="McCombie W.A."/>
            <person name="Ouyang S."/>
        </authorList>
    </citation>
    <scope>NUCLEOTIDE SEQUENCE</scope>
</reference>
<reference evidence="1" key="1">
    <citation type="journal article" date="2005" name="BMC Biol.">
        <title>The sequence of rice chromosomes 11 and 12, rich in disease resistance genes and recent gene duplications.</title>
        <authorList>
            <consortium name="The rice chromosomes 11 and 12 sequencing consortia"/>
        </authorList>
    </citation>
    <scope>NUCLEOTIDE SEQUENCE [LARGE SCALE GENOMIC DNA]</scope>
</reference>
<proteinExistence type="predicted"/>
<accession>Q2QXD2</accession>
<evidence type="ECO:0000313" key="1">
    <source>
        <dbReference type="EMBL" id="ABA96541.1"/>
    </source>
</evidence>
<protein>
    <submittedName>
        <fullName evidence="1">Uncharacterized protein</fullName>
    </submittedName>
</protein>
<sequence length="93" mass="10681">MAWVFAPLAPSATWRLGEGLGVRQREGPRGVTWHPEALWLPLRRPRSRVGDDLANHGDVRWRCSGGWLRTWWALRFQATKIAEGIMDFSLSKQ</sequence>
<dbReference type="EMBL" id="DP000011">
    <property type="protein sequence ID" value="ABA96541.1"/>
    <property type="molecule type" value="Genomic_DNA"/>
</dbReference>
<reference evidence="1" key="3">
    <citation type="submission" date="2006-01" db="EMBL/GenBank/DDBJ databases">
        <authorList>
            <person name="Buell R."/>
        </authorList>
    </citation>
    <scope>NUCLEOTIDE SEQUENCE</scope>
</reference>